<evidence type="ECO:0000313" key="4">
    <source>
        <dbReference type="EMBL" id="EMR61676.1"/>
    </source>
</evidence>
<dbReference type="eggNOG" id="ENOG502SH6N">
    <property type="taxonomic scope" value="Eukaryota"/>
</dbReference>
<keyword evidence="2" id="KW-0560">Oxidoreductase</keyword>
<dbReference type="Pfam" id="PF05368">
    <property type="entry name" value="NmrA"/>
    <property type="match status" value="1"/>
</dbReference>
<dbReference type="OrthoDB" id="5283654at2759"/>
<evidence type="ECO:0000259" key="3">
    <source>
        <dbReference type="Pfam" id="PF05368"/>
    </source>
</evidence>
<dbReference type="Gene3D" id="3.40.50.720">
    <property type="entry name" value="NAD(P)-binding Rossmann-like Domain"/>
    <property type="match status" value="1"/>
</dbReference>
<dbReference type="SUPFAM" id="SSF51735">
    <property type="entry name" value="NAD(P)-binding Rossmann-fold domains"/>
    <property type="match status" value="1"/>
</dbReference>
<dbReference type="InterPro" id="IPR036291">
    <property type="entry name" value="NAD(P)-bd_dom_sf"/>
</dbReference>
<dbReference type="GO" id="GO:0016491">
    <property type="term" value="F:oxidoreductase activity"/>
    <property type="evidence" value="ECO:0007669"/>
    <property type="project" value="UniProtKB-KW"/>
</dbReference>
<dbReference type="AlphaFoldDB" id="M7SVS7"/>
<dbReference type="PANTHER" id="PTHR47706:SF9">
    <property type="entry name" value="NMRA-LIKE DOMAIN-CONTAINING PROTEIN-RELATED"/>
    <property type="match status" value="1"/>
</dbReference>
<evidence type="ECO:0000313" key="5">
    <source>
        <dbReference type="Proteomes" id="UP000012174"/>
    </source>
</evidence>
<keyword evidence="5" id="KW-1185">Reference proteome</keyword>
<protein>
    <submittedName>
        <fullName evidence="4">Putative-like family protein</fullName>
    </submittedName>
</protein>
<name>M7SVS7_EUTLA</name>
<dbReference type="InterPro" id="IPR051609">
    <property type="entry name" value="NmrA/Isoflavone_reductase-like"/>
</dbReference>
<accession>M7SVS7</accession>
<proteinExistence type="predicted"/>
<feature type="domain" description="NmrA-like" evidence="3">
    <location>
        <begin position="5"/>
        <end position="141"/>
    </location>
</feature>
<dbReference type="HOGENOM" id="CLU_1713246_0_0_1"/>
<gene>
    <name evidence="4" type="ORF">UCREL1_11394</name>
</gene>
<organism evidence="4 5">
    <name type="scientific">Eutypa lata (strain UCR-EL1)</name>
    <name type="common">Grapevine dieback disease fungus</name>
    <name type="synonym">Eutypa armeniacae</name>
    <dbReference type="NCBI Taxonomy" id="1287681"/>
    <lineage>
        <taxon>Eukaryota</taxon>
        <taxon>Fungi</taxon>
        <taxon>Dikarya</taxon>
        <taxon>Ascomycota</taxon>
        <taxon>Pezizomycotina</taxon>
        <taxon>Sordariomycetes</taxon>
        <taxon>Xylariomycetidae</taxon>
        <taxon>Xylariales</taxon>
        <taxon>Diatrypaceae</taxon>
        <taxon>Eutypa</taxon>
    </lineage>
</organism>
<sequence length="153" mass="16175">MPYNRIAVYSHRGWASSAIVDALVSSGAPIKVLYRPESDASGLPPSVTKVEVNVQNQQQLIDALQDVDILISLVGHEGVESQHGFVKAIPSTNVKLFVPSDLGPPVHDEQGLRVPVNKAKHEVETAAKDAGIPTATVLVGSFAESAFAIGEVT</sequence>
<reference evidence="5" key="1">
    <citation type="journal article" date="2013" name="Genome Announc.">
        <title>Draft genome sequence of the grapevine dieback fungus Eutypa lata UCR-EL1.</title>
        <authorList>
            <person name="Blanco-Ulate B."/>
            <person name="Rolshausen P.E."/>
            <person name="Cantu D."/>
        </authorList>
    </citation>
    <scope>NUCLEOTIDE SEQUENCE [LARGE SCALE GENOMIC DNA]</scope>
    <source>
        <strain evidence="5">UCR-EL1</strain>
    </source>
</reference>
<dbReference type="EMBL" id="KB707569">
    <property type="protein sequence ID" value="EMR61676.1"/>
    <property type="molecule type" value="Genomic_DNA"/>
</dbReference>
<evidence type="ECO:0000256" key="1">
    <source>
        <dbReference type="ARBA" id="ARBA00022857"/>
    </source>
</evidence>
<evidence type="ECO:0000256" key="2">
    <source>
        <dbReference type="ARBA" id="ARBA00023002"/>
    </source>
</evidence>
<keyword evidence="1" id="KW-0521">NADP</keyword>
<dbReference type="InterPro" id="IPR008030">
    <property type="entry name" value="NmrA-like"/>
</dbReference>
<dbReference type="Proteomes" id="UP000012174">
    <property type="component" value="Unassembled WGS sequence"/>
</dbReference>
<dbReference type="KEGG" id="ela:UCREL1_11394"/>
<dbReference type="PANTHER" id="PTHR47706">
    <property type="entry name" value="NMRA-LIKE FAMILY PROTEIN"/>
    <property type="match status" value="1"/>
</dbReference>